<dbReference type="EMBL" id="NIDE01000009">
    <property type="protein sequence ID" value="OWK39707.1"/>
    <property type="molecule type" value="Genomic_DNA"/>
</dbReference>
<evidence type="ECO:0000256" key="1">
    <source>
        <dbReference type="SAM" id="MobiDB-lite"/>
    </source>
</evidence>
<evidence type="ECO:0000313" key="3">
    <source>
        <dbReference type="Proteomes" id="UP000214646"/>
    </source>
</evidence>
<organism evidence="2 3">
    <name type="scientific">Fimbriiglobus ruber</name>
    <dbReference type="NCBI Taxonomy" id="1908690"/>
    <lineage>
        <taxon>Bacteria</taxon>
        <taxon>Pseudomonadati</taxon>
        <taxon>Planctomycetota</taxon>
        <taxon>Planctomycetia</taxon>
        <taxon>Gemmatales</taxon>
        <taxon>Gemmataceae</taxon>
        <taxon>Fimbriiglobus</taxon>
    </lineage>
</organism>
<dbReference type="OrthoDB" id="9793997at2"/>
<proteinExistence type="predicted"/>
<reference evidence="3" key="1">
    <citation type="submission" date="2017-06" db="EMBL/GenBank/DDBJ databases">
        <title>Genome analysis of Fimbriiglobus ruber SP5, the first member of the order Planctomycetales with confirmed chitinolytic capability.</title>
        <authorList>
            <person name="Ravin N.V."/>
            <person name="Rakitin A.L."/>
            <person name="Ivanova A.A."/>
            <person name="Beletsky A.V."/>
            <person name="Kulichevskaya I.S."/>
            <person name="Mardanov A.V."/>
            <person name="Dedysh S.N."/>
        </authorList>
    </citation>
    <scope>NUCLEOTIDE SEQUENCE [LARGE SCALE GENOMIC DNA]</scope>
    <source>
        <strain evidence="3">SP5</strain>
    </source>
</reference>
<accession>A0A225DU93</accession>
<dbReference type="AlphaFoldDB" id="A0A225DU93"/>
<evidence type="ECO:0008006" key="4">
    <source>
        <dbReference type="Google" id="ProtNLM"/>
    </source>
</evidence>
<name>A0A225DU93_9BACT</name>
<sequence>MGFFTGRVTFLRFHVNGPNQRMFGEEHIERLKGFEAGRSRIASADGIEVGWTAGDHILDTDFTLEKNIINDTLHFEMRVDTEKLPADLFRAYYAVELKALSSKNPSGMPSAKQKREARETARERLEQEAKDGRYRKRKCVPVLWDAKSNEVLFGATSLTHVDRVVSLFQQTFGYALDAMSAGRRAYQLAELHQTTRTVDDSSPSAFVPGVTPEDVAWIADESSRDFLGNEFLLWLWYNSEGESDTVKVADESEVTYMIARTLTLECPRGQTGHETITHEGPSRLPEAKRAIQSGKLPRKVGLTLVRHDDQYELTLHAETLAVGSAKLPNPPEDVTSPRARLDDRATQLRDLIETLDLLYNKFSEQRFGKQWQDTLPRMQRWLSREERRAA</sequence>
<dbReference type="RefSeq" id="WP_088256576.1">
    <property type="nucleotide sequence ID" value="NZ_NIDE01000009.1"/>
</dbReference>
<comment type="caution">
    <text evidence="2">The sequence shown here is derived from an EMBL/GenBank/DDBJ whole genome shotgun (WGS) entry which is preliminary data.</text>
</comment>
<gene>
    <name evidence="2" type="ORF">FRUB_05597</name>
</gene>
<protein>
    <recommendedName>
        <fullName evidence="4">Recombination-associated protein RdgC</fullName>
    </recommendedName>
</protein>
<keyword evidence="3" id="KW-1185">Reference proteome</keyword>
<feature type="region of interest" description="Disordered" evidence="1">
    <location>
        <begin position="103"/>
        <end position="128"/>
    </location>
</feature>
<feature type="compositionally biased region" description="Basic and acidic residues" evidence="1">
    <location>
        <begin position="113"/>
        <end position="128"/>
    </location>
</feature>
<dbReference type="Proteomes" id="UP000214646">
    <property type="component" value="Unassembled WGS sequence"/>
</dbReference>
<evidence type="ECO:0000313" key="2">
    <source>
        <dbReference type="EMBL" id="OWK39707.1"/>
    </source>
</evidence>